<sequence>MPAAHGSVVAIGVLLFALALIGLVVLTWLGLRDGDELDDLKVTIDDDQLRPPAGRIAVQVENPGTRPVVITVRIRSSSRAAAWLGTPVGRRTLLRRVIMPPDEAVVEVVPAATIRRIVVTVDEGLRGPYLRVDTTVYDRPGRVRRISHQLAYVPDWPDLDHAASRRSASS</sequence>
<evidence type="ECO:0000313" key="2">
    <source>
        <dbReference type="EMBL" id="GGL81832.1"/>
    </source>
</evidence>
<protein>
    <submittedName>
        <fullName evidence="2">Uncharacterized protein</fullName>
    </submittedName>
</protein>
<keyword evidence="1" id="KW-1133">Transmembrane helix</keyword>
<keyword evidence="1" id="KW-0472">Membrane</keyword>
<reference evidence="2" key="2">
    <citation type="submission" date="2020-09" db="EMBL/GenBank/DDBJ databases">
        <authorList>
            <person name="Sun Q."/>
            <person name="Zhou Y."/>
        </authorList>
    </citation>
    <scope>NUCLEOTIDE SEQUENCE</scope>
    <source>
        <strain evidence="2">CGMCC 4.7306</strain>
    </source>
</reference>
<organism evidence="2 3">
    <name type="scientific">Microlunatus endophyticus</name>
    <dbReference type="NCBI Taxonomy" id="1716077"/>
    <lineage>
        <taxon>Bacteria</taxon>
        <taxon>Bacillati</taxon>
        <taxon>Actinomycetota</taxon>
        <taxon>Actinomycetes</taxon>
        <taxon>Propionibacteriales</taxon>
        <taxon>Propionibacteriaceae</taxon>
        <taxon>Microlunatus</taxon>
    </lineage>
</organism>
<gene>
    <name evidence="2" type="ORF">GCM10011575_45160</name>
</gene>
<dbReference type="RefSeq" id="WP_188898102.1">
    <property type="nucleotide sequence ID" value="NZ_BMMZ01000017.1"/>
</dbReference>
<reference evidence="2" key="1">
    <citation type="journal article" date="2014" name="Int. J. Syst. Evol. Microbiol.">
        <title>Complete genome sequence of Corynebacterium casei LMG S-19264T (=DSM 44701T), isolated from a smear-ripened cheese.</title>
        <authorList>
            <consortium name="US DOE Joint Genome Institute (JGI-PGF)"/>
            <person name="Walter F."/>
            <person name="Albersmeier A."/>
            <person name="Kalinowski J."/>
            <person name="Ruckert C."/>
        </authorList>
    </citation>
    <scope>NUCLEOTIDE SEQUENCE</scope>
    <source>
        <strain evidence="2">CGMCC 4.7306</strain>
    </source>
</reference>
<feature type="transmembrane region" description="Helical" evidence="1">
    <location>
        <begin position="6"/>
        <end position="31"/>
    </location>
</feature>
<dbReference type="EMBL" id="BMMZ01000017">
    <property type="protein sequence ID" value="GGL81832.1"/>
    <property type="molecule type" value="Genomic_DNA"/>
</dbReference>
<name>A0A917W9M2_9ACTN</name>
<accession>A0A917W9M2</accession>
<comment type="caution">
    <text evidence="2">The sequence shown here is derived from an EMBL/GenBank/DDBJ whole genome shotgun (WGS) entry which is preliminary data.</text>
</comment>
<dbReference type="AlphaFoldDB" id="A0A917W9M2"/>
<evidence type="ECO:0000256" key="1">
    <source>
        <dbReference type="SAM" id="Phobius"/>
    </source>
</evidence>
<keyword evidence="1" id="KW-0812">Transmembrane</keyword>
<dbReference type="Proteomes" id="UP000613840">
    <property type="component" value="Unassembled WGS sequence"/>
</dbReference>
<evidence type="ECO:0000313" key="3">
    <source>
        <dbReference type="Proteomes" id="UP000613840"/>
    </source>
</evidence>
<keyword evidence="3" id="KW-1185">Reference proteome</keyword>
<proteinExistence type="predicted"/>